<dbReference type="SUPFAM" id="SSF50814">
    <property type="entry name" value="Lipocalins"/>
    <property type="match status" value="1"/>
</dbReference>
<evidence type="ECO:0000313" key="3">
    <source>
        <dbReference type="Proteomes" id="UP000218811"/>
    </source>
</evidence>
<keyword evidence="1" id="KW-0732">Signal</keyword>
<dbReference type="InterPro" id="IPR012674">
    <property type="entry name" value="Calycin"/>
</dbReference>
<dbReference type="OrthoDB" id="2799624at2759"/>
<keyword evidence="3" id="KW-1185">Reference proteome</keyword>
<dbReference type="Proteomes" id="UP000218811">
    <property type="component" value="Unassembled WGS sequence"/>
</dbReference>
<sequence length="118" mass="12756">MLFKLSALAALLPFASAQFAYLFNTPVGWVSGQPANVSWTVDPVGDPATFTILLGHWNETTNQQDSWVLASYVDSYALFDSFTLPDVPAASNYFLLPMSNTLKGAEAPQSAYFGIAAQ</sequence>
<name>A0A2H3JDV2_WOLCO</name>
<feature type="signal peptide" evidence="1">
    <location>
        <begin position="1"/>
        <end position="17"/>
    </location>
</feature>
<dbReference type="AlphaFoldDB" id="A0A2H3JDV2"/>
<evidence type="ECO:0000313" key="2">
    <source>
        <dbReference type="EMBL" id="PCH40386.1"/>
    </source>
</evidence>
<reference evidence="2 3" key="1">
    <citation type="journal article" date="2012" name="Science">
        <title>The Paleozoic origin of enzymatic lignin decomposition reconstructed from 31 fungal genomes.</title>
        <authorList>
            <person name="Floudas D."/>
            <person name="Binder M."/>
            <person name="Riley R."/>
            <person name="Barry K."/>
            <person name="Blanchette R.A."/>
            <person name="Henrissat B."/>
            <person name="Martinez A.T."/>
            <person name="Otillar R."/>
            <person name="Spatafora J.W."/>
            <person name="Yadav J.S."/>
            <person name="Aerts A."/>
            <person name="Benoit I."/>
            <person name="Boyd A."/>
            <person name="Carlson A."/>
            <person name="Copeland A."/>
            <person name="Coutinho P.M."/>
            <person name="de Vries R.P."/>
            <person name="Ferreira P."/>
            <person name="Findley K."/>
            <person name="Foster B."/>
            <person name="Gaskell J."/>
            <person name="Glotzer D."/>
            <person name="Gorecki P."/>
            <person name="Heitman J."/>
            <person name="Hesse C."/>
            <person name="Hori C."/>
            <person name="Igarashi K."/>
            <person name="Jurgens J.A."/>
            <person name="Kallen N."/>
            <person name="Kersten P."/>
            <person name="Kohler A."/>
            <person name="Kuees U."/>
            <person name="Kumar T.K.A."/>
            <person name="Kuo A."/>
            <person name="LaButti K."/>
            <person name="Larrondo L.F."/>
            <person name="Lindquist E."/>
            <person name="Ling A."/>
            <person name="Lombard V."/>
            <person name="Lucas S."/>
            <person name="Lundell T."/>
            <person name="Martin R."/>
            <person name="McLaughlin D.J."/>
            <person name="Morgenstern I."/>
            <person name="Morin E."/>
            <person name="Murat C."/>
            <person name="Nagy L.G."/>
            <person name="Nolan M."/>
            <person name="Ohm R.A."/>
            <person name="Patyshakuliyeva A."/>
            <person name="Rokas A."/>
            <person name="Ruiz-Duenas F.J."/>
            <person name="Sabat G."/>
            <person name="Salamov A."/>
            <person name="Samejima M."/>
            <person name="Schmutz J."/>
            <person name="Slot J.C."/>
            <person name="St John F."/>
            <person name="Stenlid J."/>
            <person name="Sun H."/>
            <person name="Sun S."/>
            <person name="Syed K."/>
            <person name="Tsang A."/>
            <person name="Wiebenga A."/>
            <person name="Young D."/>
            <person name="Pisabarro A."/>
            <person name="Eastwood D.C."/>
            <person name="Martin F."/>
            <person name="Cullen D."/>
            <person name="Grigoriev I.V."/>
            <person name="Hibbett D.S."/>
        </authorList>
    </citation>
    <scope>NUCLEOTIDE SEQUENCE [LARGE SCALE GENOMIC DNA]</scope>
    <source>
        <strain evidence="2 3">MD-104</strain>
    </source>
</reference>
<proteinExistence type="predicted"/>
<evidence type="ECO:0000256" key="1">
    <source>
        <dbReference type="SAM" id="SignalP"/>
    </source>
</evidence>
<organism evidence="2 3">
    <name type="scientific">Wolfiporia cocos (strain MD-104)</name>
    <name type="common">Brown rot fungus</name>
    <dbReference type="NCBI Taxonomy" id="742152"/>
    <lineage>
        <taxon>Eukaryota</taxon>
        <taxon>Fungi</taxon>
        <taxon>Dikarya</taxon>
        <taxon>Basidiomycota</taxon>
        <taxon>Agaricomycotina</taxon>
        <taxon>Agaricomycetes</taxon>
        <taxon>Polyporales</taxon>
        <taxon>Phaeolaceae</taxon>
        <taxon>Wolfiporia</taxon>
    </lineage>
</organism>
<dbReference type="EMBL" id="KB468053">
    <property type="protein sequence ID" value="PCH40386.1"/>
    <property type="molecule type" value="Genomic_DNA"/>
</dbReference>
<accession>A0A2H3JDV2</accession>
<feature type="chain" id="PRO_5013749525" evidence="1">
    <location>
        <begin position="18"/>
        <end position="118"/>
    </location>
</feature>
<gene>
    <name evidence="2" type="ORF">WOLCODRAFT_136838</name>
</gene>
<protein>
    <submittedName>
        <fullName evidence="2">Uncharacterized protein</fullName>
    </submittedName>
</protein>